<dbReference type="InterPro" id="IPR036388">
    <property type="entry name" value="WH-like_DNA-bd_sf"/>
</dbReference>
<dbReference type="GO" id="GO:0003677">
    <property type="term" value="F:DNA binding"/>
    <property type="evidence" value="ECO:0007669"/>
    <property type="project" value="UniProtKB-KW"/>
</dbReference>
<keyword evidence="6" id="KW-1185">Reference proteome</keyword>
<dbReference type="Pfam" id="PF01047">
    <property type="entry name" value="MarR"/>
    <property type="match status" value="1"/>
</dbReference>
<dbReference type="SUPFAM" id="SSF46785">
    <property type="entry name" value="Winged helix' DNA-binding domain"/>
    <property type="match status" value="1"/>
</dbReference>
<dbReference type="PANTHER" id="PTHR42756:SF1">
    <property type="entry name" value="TRANSCRIPTIONAL REPRESSOR OF EMRAB OPERON"/>
    <property type="match status" value="1"/>
</dbReference>
<dbReference type="PANTHER" id="PTHR42756">
    <property type="entry name" value="TRANSCRIPTIONAL REGULATOR, MARR"/>
    <property type="match status" value="1"/>
</dbReference>
<dbReference type="GO" id="GO:0003700">
    <property type="term" value="F:DNA-binding transcription factor activity"/>
    <property type="evidence" value="ECO:0007669"/>
    <property type="project" value="InterPro"/>
</dbReference>
<keyword evidence="2" id="KW-0238">DNA-binding</keyword>
<evidence type="ECO:0000313" key="5">
    <source>
        <dbReference type="EMBL" id="OOV87599.1"/>
    </source>
</evidence>
<dbReference type="Gene3D" id="1.10.10.10">
    <property type="entry name" value="Winged helix-like DNA-binding domain superfamily/Winged helix DNA-binding domain"/>
    <property type="match status" value="1"/>
</dbReference>
<keyword evidence="1" id="KW-0805">Transcription regulation</keyword>
<evidence type="ECO:0000256" key="1">
    <source>
        <dbReference type="ARBA" id="ARBA00023015"/>
    </source>
</evidence>
<evidence type="ECO:0000256" key="2">
    <source>
        <dbReference type="ARBA" id="ARBA00023125"/>
    </source>
</evidence>
<gene>
    <name evidence="5" type="ORF">BTA35_0206065</name>
</gene>
<dbReference type="PROSITE" id="PS50995">
    <property type="entry name" value="HTH_MARR_2"/>
    <property type="match status" value="1"/>
</dbReference>
<sequence length="173" mass="18988">MSEKVKNETDAVDAIMAQWQREKPEFDLTAMEVLGRLKRASAMLSPKIEKVFLEFGLNQPEFDVLATLRRSGAPYCLAPTELFSTLMVTSGTMTNRMAQLEKKGLIERVPNPDDARSKLVKLSDKGFELIEAILPHHVQNGLSLIAGVDGGSLSDLNQSLKDLLTALGTSEAE</sequence>
<dbReference type="STRING" id="966.BTA35_0206065"/>
<name>A0A1T1HCN2_OCELI</name>
<keyword evidence="3" id="KW-0804">Transcription</keyword>
<evidence type="ECO:0000313" key="6">
    <source>
        <dbReference type="Proteomes" id="UP000190064"/>
    </source>
</evidence>
<evidence type="ECO:0000256" key="3">
    <source>
        <dbReference type="ARBA" id="ARBA00023163"/>
    </source>
</evidence>
<proteinExistence type="predicted"/>
<dbReference type="InterPro" id="IPR000835">
    <property type="entry name" value="HTH_MarR-typ"/>
</dbReference>
<comment type="caution">
    <text evidence="5">The sequence shown here is derived from an EMBL/GenBank/DDBJ whole genome shotgun (WGS) entry which is preliminary data.</text>
</comment>
<protein>
    <submittedName>
        <fullName evidence="5">MarR family transcriptional regulator</fullName>
    </submittedName>
</protein>
<dbReference type="PRINTS" id="PR00598">
    <property type="entry name" value="HTHMARR"/>
</dbReference>
<dbReference type="Proteomes" id="UP000190064">
    <property type="component" value="Unassembled WGS sequence"/>
</dbReference>
<reference evidence="5" key="1">
    <citation type="submission" date="2017-02" db="EMBL/GenBank/DDBJ databases">
        <title>Draft Genome Sequence of the Salt Water Bacterium Oceanospirillum linum ATCC 11336.</title>
        <authorList>
            <person name="Trachtenberg A.M."/>
            <person name="Carney J.G."/>
            <person name="Linnane J.D."/>
            <person name="Rheaume B.A."/>
            <person name="Pitts N.L."/>
            <person name="Mykles D.L."/>
            <person name="Maclea K.S."/>
        </authorList>
    </citation>
    <scope>NUCLEOTIDE SEQUENCE [LARGE SCALE GENOMIC DNA]</scope>
    <source>
        <strain evidence="5">ATCC 11336</strain>
    </source>
</reference>
<evidence type="ECO:0000259" key="4">
    <source>
        <dbReference type="PROSITE" id="PS50995"/>
    </source>
</evidence>
<dbReference type="SMART" id="SM00347">
    <property type="entry name" value="HTH_MARR"/>
    <property type="match status" value="1"/>
</dbReference>
<dbReference type="EMBL" id="MTSD02000002">
    <property type="protein sequence ID" value="OOV87599.1"/>
    <property type="molecule type" value="Genomic_DNA"/>
</dbReference>
<accession>A0A1T1HCN2</accession>
<dbReference type="InterPro" id="IPR036390">
    <property type="entry name" value="WH_DNA-bd_sf"/>
</dbReference>
<feature type="domain" description="HTH marR-type" evidence="4">
    <location>
        <begin position="30"/>
        <end position="165"/>
    </location>
</feature>
<dbReference type="AlphaFoldDB" id="A0A1T1HCN2"/>
<organism evidence="5 6">
    <name type="scientific">Oceanospirillum linum</name>
    <dbReference type="NCBI Taxonomy" id="966"/>
    <lineage>
        <taxon>Bacteria</taxon>
        <taxon>Pseudomonadati</taxon>
        <taxon>Pseudomonadota</taxon>
        <taxon>Gammaproteobacteria</taxon>
        <taxon>Oceanospirillales</taxon>
        <taxon>Oceanospirillaceae</taxon>
        <taxon>Oceanospirillum</taxon>
    </lineage>
</organism>